<dbReference type="Pfam" id="PF00177">
    <property type="entry name" value="Ribosomal_S7"/>
    <property type="match status" value="1"/>
</dbReference>
<comment type="similarity">
    <text evidence="1 4">Belongs to the universal ribosomal protein uS7 family.</text>
</comment>
<dbReference type="GO" id="GO:0003735">
    <property type="term" value="F:structural constituent of ribosome"/>
    <property type="evidence" value="ECO:0007669"/>
    <property type="project" value="InterPro"/>
</dbReference>
<evidence type="ECO:0000313" key="7">
    <source>
        <dbReference type="Proteomes" id="UP000193642"/>
    </source>
</evidence>
<dbReference type="AlphaFoldDB" id="A0A1Y2BZS4"/>
<reference evidence="6 7" key="1">
    <citation type="submission" date="2016-07" db="EMBL/GenBank/DDBJ databases">
        <title>Pervasive Adenine N6-methylation of Active Genes in Fungi.</title>
        <authorList>
            <consortium name="DOE Joint Genome Institute"/>
            <person name="Mondo S.J."/>
            <person name="Dannebaum R.O."/>
            <person name="Kuo R.C."/>
            <person name="Labutti K."/>
            <person name="Haridas S."/>
            <person name="Kuo A."/>
            <person name="Salamov A."/>
            <person name="Ahrendt S.R."/>
            <person name="Lipzen A."/>
            <person name="Sullivan W."/>
            <person name="Andreopoulos W.B."/>
            <person name="Clum A."/>
            <person name="Lindquist E."/>
            <person name="Daum C."/>
            <person name="Ramamoorthy G.K."/>
            <person name="Gryganskyi A."/>
            <person name="Culley D."/>
            <person name="Magnuson J.K."/>
            <person name="James T.Y."/>
            <person name="O'Malley M.A."/>
            <person name="Stajich J.E."/>
            <person name="Spatafora J.W."/>
            <person name="Visel A."/>
            <person name="Grigoriev I.V."/>
        </authorList>
    </citation>
    <scope>NUCLEOTIDE SEQUENCE [LARGE SCALE GENOMIC DNA]</scope>
    <source>
        <strain evidence="6 7">JEL800</strain>
    </source>
</reference>
<evidence type="ECO:0000313" key="6">
    <source>
        <dbReference type="EMBL" id="ORY39565.1"/>
    </source>
</evidence>
<gene>
    <name evidence="6" type="ORF">BCR33DRAFT_720027</name>
</gene>
<dbReference type="GO" id="GO:0005840">
    <property type="term" value="C:ribosome"/>
    <property type="evidence" value="ECO:0007669"/>
    <property type="project" value="UniProtKB-KW"/>
</dbReference>
<dbReference type="InterPro" id="IPR036823">
    <property type="entry name" value="Ribosomal_uS7_dom_sf"/>
</dbReference>
<dbReference type="PANTHER" id="PTHR11205">
    <property type="entry name" value="RIBOSOMAL PROTEIN S7"/>
    <property type="match status" value="1"/>
</dbReference>
<protein>
    <submittedName>
        <fullName evidence="6">Ribosomal protein S7</fullName>
    </submittedName>
</protein>
<proteinExistence type="inferred from homology"/>
<dbReference type="InterPro" id="IPR023798">
    <property type="entry name" value="Ribosomal_uS7_dom"/>
</dbReference>
<dbReference type="GO" id="GO:0003723">
    <property type="term" value="F:RNA binding"/>
    <property type="evidence" value="ECO:0007669"/>
    <property type="project" value="InterPro"/>
</dbReference>
<evidence type="ECO:0000259" key="5">
    <source>
        <dbReference type="Pfam" id="PF00177"/>
    </source>
</evidence>
<sequence>MSSTITAPSIASTITPVAPPVESPLIAAFVNNIMKSGKKTTARRIVSDALKHIQLETSKDAHAVLATAVEKIEPLFKVVGVKQGAKSVQTPKALNEKQRRRTAIIWLVEAANSRNQKDPAGIRLGKEIIAVMNDESSAIQKRNLVHKNALANRSNVVLVDRRIRKSF</sequence>
<dbReference type="Gene3D" id="1.10.455.10">
    <property type="entry name" value="Ribosomal protein S7 domain"/>
    <property type="match status" value="1"/>
</dbReference>
<dbReference type="EMBL" id="MCGO01000039">
    <property type="protein sequence ID" value="ORY39565.1"/>
    <property type="molecule type" value="Genomic_DNA"/>
</dbReference>
<dbReference type="SUPFAM" id="SSF47973">
    <property type="entry name" value="Ribosomal protein S7"/>
    <property type="match status" value="1"/>
</dbReference>
<comment type="caution">
    <text evidence="6">The sequence shown here is derived from an EMBL/GenBank/DDBJ whole genome shotgun (WGS) entry which is preliminary data.</text>
</comment>
<keyword evidence="7" id="KW-1185">Reference proteome</keyword>
<name>A0A1Y2BZS4_9FUNG</name>
<evidence type="ECO:0000256" key="2">
    <source>
        <dbReference type="ARBA" id="ARBA00022980"/>
    </source>
</evidence>
<dbReference type="STRING" id="329046.A0A1Y2BZS4"/>
<accession>A0A1Y2BZS4</accession>
<dbReference type="InterPro" id="IPR000235">
    <property type="entry name" value="Ribosomal_uS7"/>
</dbReference>
<dbReference type="GO" id="GO:1990904">
    <property type="term" value="C:ribonucleoprotein complex"/>
    <property type="evidence" value="ECO:0007669"/>
    <property type="project" value="UniProtKB-KW"/>
</dbReference>
<evidence type="ECO:0000256" key="1">
    <source>
        <dbReference type="ARBA" id="ARBA00007151"/>
    </source>
</evidence>
<keyword evidence="3 4" id="KW-0687">Ribonucleoprotein</keyword>
<organism evidence="6 7">
    <name type="scientific">Rhizoclosmatium globosum</name>
    <dbReference type="NCBI Taxonomy" id="329046"/>
    <lineage>
        <taxon>Eukaryota</taxon>
        <taxon>Fungi</taxon>
        <taxon>Fungi incertae sedis</taxon>
        <taxon>Chytridiomycota</taxon>
        <taxon>Chytridiomycota incertae sedis</taxon>
        <taxon>Chytridiomycetes</taxon>
        <taxon>Chytridiales</taxon>
        <taxon>Chytriomycetaceae</taxon>
        <taxon>Rhizoclosmatium</taxon>
    </lineage>
</organism>
<dbReference type="OrthoDB" id="9972728at2759"/>
<dbReference type="PIRSF" id="PIRSF002122">
    <property type="entry name" value="RPS7p_RPS7a_RPS5e_RPS7o"/>
    <property type="match status" value="1"/>
</dbReference>
<evidence type="ECO:0000256" key="4">
    <source>
        <dbReference type="RuleBase" id="RU003619"/>
    </source>
</evidence>
<dbReference type="Proteomes" id="UP000193642">
    <property type="component" value="Unassembled WGS sequence"/>
</dbReference>
<dbReference type="InterPro" id="IPR020606">
    <property type="entry name" value="Ribosomal_uS7_CS"/>
</dbReference>
<evidence type="ECO:0000256" key="3">
    <source>
        <dbReference type="ARBA" id="ARBA00023274"/>
    </source>
</evidence>
<dbReference type="GO" id="GO:0006412">
    <property type="term" value="P:translation"/>
    <property type="evidence" value="ECO:0007669"/>
    <property type="project" value="InterPro"/>
</dbReference>
<feature type="domain" description="Small ribosomal subunit protein uS7" evidence="5">
    <location>
        <begin position="20"/>
        <end position="153"/>
    </location>
</feature>
<dbReference type="PROSITE" id="PS00052">
    <property type="entry name" value="RIBOSOMAL_S7"/>
    <property type="match status" value="1"/>
</dbReference>
<keyword evidence="2 4" id="KW-0689">Ribosomal protein</keyword>